<evidence type="ECO:0000313" key="1">
    <source>
        <dbReference type="Ensembl" id="ENSMMMP00000001082.1"/>
    </source>
</evidence>
<dbReference type="PANTHER" id="PTHR12138:SF162">
    <property type="entry name" value="CHROMOSOME UNDETERMINED SCAFFOLD_275, WHOLE GENOME SHOTGUN SEQUENCE"/>
    <property type="match status" value="1"/>
</dbReference>
<evidence type="ECO:0000313" key="2">
    <source>
        <dbReference type="Proteomes" id="UP000694407"/>
    </source>
</evidence>
<dbReference type="Ensembl" id="ENSMMMT00000001211.1">
    <property type="protein sequence ID" value="ENSMMMP00000001082.1"/>
    <property type="gene ID" value="ENSMMMG00000001024.1"/>
</dbReference>
<sequence length="111" mass="12201">MSVLVHFLLLISQYHRLGELQSRGLFWLMSGTCDPPGSASQVAGITGMCHRAWLFFSALDSQCFSRTGLDRVNAQYPPASASQTAGIIGMRQHTWPIFSVLVRTLVIGLGY</sequence>
<keyword evidence="2" id="KW-1185">Reference proteome</keyword>
<reference evidence="1" key="1">
    <citation type="submission" date="2025-08" db="UniProtKB">
        <authorList>
            <consortium name="Ensembl"/>
        </authorList>
    </citation>
    <scope>IDENTIFICATION</scope>
</reference>
<protein>
    <submittedName>
        <fullName evidence="1">Uncharacterized protein</fullName>
    </submittedName>
</protein>
<organism evidence="1 2">
    <name type="scientific">Marmota marmota marmota</name>
    <name type="common">Alpine marmot</name>
    <dbReference type="NCBI Taxonomy" id="9994"/>
    <lineage>
        <taxon>Eukaryota</taxon>
        <taxon>Metazoa</taxon>
        <taxon>Chordata</taxon>
        <taxon>Craniata</taxon>
        <taxon>Vertebrata</taxon>
        <taxon>Euteleostomi</taxon>
        <taxon>Mammalia</taxon>
        <taxon>Eutheria</taxon>
        <taxon>Euarchontoglires</taxon>
        <taxon>Glires</taxon>
        <taxon>Rodentia</taxon>
        <taxon>Sciuromorpha</taxon>
        <taxon>Sciuridae</taxon>
        <taxon>Xerinae</taxon>
        <taxon>Marmotini</taxon>
        <taxon>Marmota</taxon>
    </lineage>
</organism>
<accession>A0A8C5YK00</accession>
<dbReference type="AlphaFoldDB" id="A0A8C5YK00"/>
<dbReference type="PANTHER" id="PTHR12138">
    <property type="entry name" value="PRIMATE-EXPANDED PROTEIN FAMILY"/>
    <property type="match status" value="1"/>
</dbReference>
<reference evidence="1" key="2">
    <citation type="submission" date="2025-09" db="UniProtKB">
        <authorList>
            <consortium name="Ensembl"/>
        </authorList>
    </citation>
    <scope>IDENTIFICATION</scope>
</reference>
<proteinExistence type="predicted"/>
<dbReference type="PRINTS" id="PR02045">
    <property type="entry name" value="F138DOMAIN"/>
</dbReference>
<dbReference type="Proteomes" id="UP000694407">
    <property type="component" value="Unplaced"/>
</dbReference>
<name>A0A8C5YK00_MARMA</name>